<dbReference type="Gene3D" id="3.30.910.10">
    <property type="entry name" value="DinI-like"/>
    <property type="match status" value="1"/>
</dbReference>
<dbReference type="InterPro" id="IPR010391">
    <property type="entry name" value="DNA_damage-inducible_DinI-like"/>
</dbReference>
<dbReference type="Pfam" id="PF06183">
    <property type="entry name" value="DinI"/>
    <property type="match status" value="1"/>
</dbReference>
<organism evidence="1 2">
    <name type="scientific">Aliivibrio wodanis</name>
    <dbReference type="NCBI Taxonomy" id="80852"/>
    <lineage>
        <taxon>Bacteria</taxon>
        <taxon>Pseudomonadati</taxon>
        <taxon>Pseudomonadota</taxon>
        <taxon>Gammaproteobacteria</taxon>
        <taxon>Vibrionales</taxon>
        <taxon>Vibrionaceae</taxon>
        <taxon>Aliivibrio</taxon>
    </lineage>
</organism>
<keyword evidence="1" id="KW-0614">Plasmid</keyword>
<name>A0A090IEA8_9GAMM</name>
<proteinExistence type="predicted"/>
<accession>A0A090IEA8</accession>
<dbReference type="KEGG" id="awd:AWOD_p920_92"/>
<keyword evidence="2" id="KW-1185">Reference proteome</keyword>
<geneLocation type="plasmid" evidence="1 2">
    <name>pAWOD920</name>
</geneLocation>
<reference evidence="2" key="1">
    <citation type="submission" date="2014-09" db="EMBL/GenBank/DDBJ databases">
        <authorList>
            <person name="Hjerde E."/>
        </authorList>
    </citation>
    <scope>NUCLEOTIDE SEQUENCE [LARGE SCALE GENOMIC DNA]</scope>
    <source>
        <strain evidence="2">06/09/139</strain>
        <plasmid evidence="2">pAWOD920</plasmid>
    </source>
</reference>
<dbReference type="AlphaFoldDB" id="A0A090IEA8"/>
<dbReference type="PANTHER" id="PTHR36572">
    <property type="entry name" value="DNA DAMAGE-INDUCIBLE PROTEIN I-RELATED"/>
    <property type="match status" value="1"/>
</dbReference>
<dbReference type="GO" id="GO:0009432">
    <property type="term" value="P:SOS response"/>
    <property type="evidence" value="ECO:0007669"/>
    <property type="project" value="TreeGrafter"/>
</dbReference>
<dbReference type="SUPFAM" id="SSF54857">
    <property type="entry name" value="DNA damage-inducible protein DinI"/>
    <property type="match status" value="1"/>
</dbReference>
<dbReference type="Proteomes" id="UP000032427">
    <property type="component" value="Plasmid pAWOD920"/>
</dbReference>
<dbReference type="InterPro" id="IPR036687">
    <property type="entry name" value="DinI-like_sf"/>
</dbReference>
<dbReference type="EMBL" id="LN554848">
    <property type="protein sequence ID" value="CED58009.1"/>
    <property type="molecule type" value="Genomic_DNA"/>
</dbReference>
<protein>
    <submittedName>
        <fullName evidence="1">Putative DNA-damage-inducible protein</fullName>
    </submittedName>
</protein>
<gene>
    <name evidence="1" type="ORF">AWOD_p920_92</name>
</gene>
<evidence type="ECO:0000313" key="2">
    <source>
        <dbReference type="Proteomes" id="UP000032427"/>
    </source>
</evidence>
<sequence>MIYFPYILYKNVLVIYTVNCEVIMRIEMILNSALLPKNGTALIQQEMECRVWQRYPDARIRLRKGTSNHLEIYAPKNDKEAANKLIEEMFNDAEEWLYV</sequence>
<evidence type="ECO:0000313" key="1">
    <source>
        <dbReference type="EMBL" id="CED58009.1"/>
    </source>
</evidence>
<dbReference type="PATRIC" id="fig|80852.17.peg.4257"/>
<dbReference type="PANTHER" id="PTHR36572:SF2">
    <property type="entry name" value="DNA DAMAGE-INDUCIBLE PROTEIN I"/>
    <property type="match status" value="1"/>
</dbReference>
<dbReference type="HOGENOM" id="CLU_139795_2_0_6"/>